<proteinExistence type="predicted"/>
<evidence type="ECO:0000313" key="2">
    <source>
        <dbReference type="Proteomes" id="UP000241660"/>
    </source>
</evidence>
<protein>
    <submittedName>
        <fullName evidence="1">Uncharacterized protein</fullName>
    </submittedName>
</protein>
<accession>A0ABM6TUI3</accession>
<organism evidence="1 2">
    <name type="scientific">Fusobacterium nucleatum subsp. nucleatum (strain ATCC 25586 / DSM 15643 / BCRC 10681 / CIP 101130 / JCM 8532 / KCTC 2640 / LMG 13131 / VPI 4355)</name>
    <dbReference type="NCBI Taxonomy" id="190304"/>
    <lineage>
        <taxon>Bacteria</taxon>
        <taxon>Fusobacteriati</taxon>
        <taxon>Fusobacteriota</taxon>
        <taxon>Fusobacteriia</taxon>
        <taxon>Fusobacteriales</taxon>
        <taxon>Fusobacteriaceae</taxon>
        <taxon>Fusobacterium</taxon>
    </lineage>
</organism>
<reference evidence="2" key="1">
    <citation type="journal article" date="2018" name="MSphere">
        <title>Fusobacterium Genomics Using MinION and Illumina Sequencing Enables Genome Completion and Correction.</title>
        <authorList>
            <person name="Todd S.M."/>
            <person name="Settlage R.E."/>
            <person name="Lahmers K.K."/>
            <person name="Slade D.J."/>
        </authorList>
    </citation>
    <scope>NUCLEOTIDE SEQUENCE [LARGE SCALE GENOMIC DNA]</scope>
    <source>
        <strain evidence="2">ATCC 25586</strain>
    </source>
</reference>
<gene>
    <name evidence="1" type="ORF">C7Y58_09700</name>
</gene>
<name>A0ABM6TUI3_FUSNN</name>
<keyword evidence="2" id="KW-1185">Reference proteome</keyword>
<dbReference type="Proteomes" id="UP000241660">
    <property type="component" value="Chromosome"/>
</dbReference>
<evidence type="ECO:0000313" key="1">
    <source>
        <dbReference type="EMBL" id="AVQ16027.1"/>
    </source>
</evidence>
<sequence length="31" mass="3672">MTLNYKKMFFSVIFLFGLNYLICNSPSFFSV</sequence>
<dbReference type="EMBL" id="CP028101">
    <property type="protein sequence ID" value="AVQ16027.1"/>
    <property type="molecule type" value="Genomic_DNA"/>
</dbReference>